<evidence type="ECO:0000259" key="15">
    <source>
        <dbReference type="Pfam" id="PF20560"/>
    </source>
</evidence>
<evidence type="ECO:0000313" key="17">
    <source>
        <dbReference type="Proteomes" id="UP000023430"/>
    </source>
</evidence>
<dbReference type="InterPro" id="IPR002898">
    <property type="entry name" value="MotA_ExbB_proton_chnl"/>
</dbReference>
<dbReference type="InterPro" id="IPR022522">
    <property type="entry name" value="Flagellar_motor_stator_MotA"/>
</dbReference>
<dbReference type="PROSITE" id="PS01307">
    <property type="entry name" value="MOTA"/>
    <property type="match status" value="1"/>
</dbReference>
<keyword evidence="7 13" id="KW-0812">Transmembrane</keyword>
<evidence type="ECO:0000313" key="16">
    <source>
        <dbReference type="EMBL" id="ETX28875.1"/>
    </source>
</evidence>
<dbReference type="RefSeq" id="WP_043770303.1">
    <property type="nucleotide sequence ID" value="NZ_JAME01000014.1"/>
</dbReference>
<evidence type="ECO:0000259" key="14">
    <source>
        <dbReference type="Pfam" id="PF01618"/>
    </source>
</evidence>
<keyword evidence="10 13" id="KW-1133">Transmembrane helix</keyword>
<comment type="similarity">
    <text evidence="2">Belongs to the MotA family.</text>
</comment>
<feature type="transmembrane region" description="Helical" evidence="13">
    <location>
        <begin position="36"/>
        <end position="56"/>
    </location>
</feature>
<dbReference type="GO" id="GO:1902600">
    <property type="term" value="P:proton transmembrane transport"/>
    <property type="evidence" value="ECO:0007669"/>
    <property type="project" value="UniProtKB-KW"/>
</dbReference>
<feature type="domain" description="MotA/TolQ/ExbB proton channel" evidence="14">
    <location>
        <begin position="139"/>
        <end position="232"/>
    </location>
</feature>
<dbReference type="InterPro" id="IPR046786">
    <property type="entry name" value="MotA_N"/>
</dbReference>
<reference evidence="16 17" key="1">
    <citation type="submission" date="2014-01" db="EMBL/GenBank/DDBJ databases">
        <title>Roseivivax isoporae LMG 25204 Genome Sequencing.</title>
        <authorList>
            <person name="Lai Q."/>
            <person name="Li G."/>
            <person name="Shao Z."/>
        </authorList>
    </citation>
    <scope>NUCLEOTIDE SEQUENCE [LARGE SCALE GENOMIC DNA]</scope>
    <source>
        <strain evidence="16 17">LMG 25204</strain>
    </source>
</reference>
<dbReference type="Pfam" id="PF20560">
    <property type="entry name" value="MotA_N"/>
    <property type="match status" value="1"/>
</dbReference>
<keyword evidence="8" id="KW-0283">Flagellar rotation</keyword>
<evidence type="ECO:0000256" key="12">
    <source>
        <dbReference type="ARBA" id="ARBA00023136"/>
    </source>
</evidence>
<keyword evidence="9" id="KW-0375">Hydrogen ion transport</keyword>
<evidence type="ECO:0000256" key="1">
    <source>
        <dbReference type="ARBA" id="ARBA00004429"/>
    </source>
</evidence>
<evidence type="ECO:0000256" key="3">
    <source>
        <dbReference type="ARBA" id="ARBA00022448"/>
    </source>
</evidence>
<dbReference type="GO" id="GO:0006935">
    <property type="term" value="P:chemotaxis"/>
    <property type="evidence" value="ECO:0007669"/>
    <property type="project" value="UniProtKB-KW"/>
</dbReference>
<feature type="transmembrane region" description="Helical" evidence="13">
    <location>
        <begin position="199"/>
        <end position="222"/>
    </location>
</feature>
<dbReference type="NCBIfam" id="TIGR03818">
    <property type="entry name" value="MotA1"/>
    <property type="match status" value="1"/>
</dbReference>
<evidence type="ECO:0000256" key="11">
    <source>
        <dbReference type="ARBA" id="ARBA00023065"/>
    </source>
</evidence>
<name>X7F7U5_9RHOB</name>
<keyword evidence="16" id="KW-0969">Cilium</keyword>
<dbReference type="GO" id="GO:0071978">
    <property type="term" value="P:bacterial-type flagellum-dependent swarming motility"/>
    <property type="evidence" value="ECO:0007669"/>
    <property type="project" value="InterPro"/>
</dbReference>
<dbReference type="Proteomes" id="UP000023430">
    <property type="component" value="Unassembled WGS sequence"/>
</dbReference>
<dbReference type="PANTHER" id="PTHR30433:SF4">
    <property type="entry name" value="MOTILITY PROTEIN A"/>
    <property type="match status" value="1"/>
</dbReference>
<evidence type="ECO:0000256" key="8">
    <source>
        <dbReference type="ARBA" id="ARBA00022779"/>
    </source>
</evidence>
<dbReference type="InterPro" id="IPR047055">
    <property type="entry name" value="MotA-like"/>
</dbReference>
<evidence type="ECO:0000256" key="6">
    <source>
        <dbReference type="ARBA" id="ARBA00022519"/>
    </source>
</evidence>
<organism evidence="16 17">
    <name type="scientific">Roseivivax isoporae LMG 25204</name>
    <dbReference type="NCBI Taxonomy" id="1449351"/>
    <lineage>
        <taxon>Bacteria</taxon>
        <taxon>Pseudomonadati</taxon>
        <taxon>Pseudomonadota</taxon>
        <taxon>Alphaproteobacteria</taxon>
        <taxon>Rhodobacterales</taxon>
        <taxon>Roseobacteraceae</taxon>
        <taxon>Roseivivax</taxon>
    </lineage>
</organism>
<dbReference type="OrthoDB" id="9782603at2"/>
<gene>
    <name evidence="16" type="ORF">RISW2_03970</name>
</gene>
<evidence type="ECO:0000256" key="13">
    <source>
        <dbReference type="SAM" id="Phobius"/>
    </source>
</evidence>
<feature type="domain" description="Motility protein A N-terminal" evidence="15">
    <location>
        <begin position="4"/>
        <end position="95"/>
    </location>
</feature>
<feature type="transmembrane region" description="Helical" evidence="13">
    <location>
        <begin position="161"/>
        <end position="187"/>
    </location>
</feature>
<dbReference type="InterPro" id="IPR000540">
    <property type="entry name" value="Flag_MotA_CS"/>
</dbReference>
<dbReference type="STRING" id="1449351.RISW2_03970"/>
<dbReference type="PATRIC" id="fig|1449351.3.peg.2145"/>
<dbReference type="EMBL" id="JAME01000014">
    <property type="protein sequence ID" value="ETX28875.1"/>
    <property type="molecule type" value="Genomic_DNA"/>
</dbReference>
<keyword evidence="12 13" id="KW-0472">Membrane</keyword>
<dbReference type="GO" id="GO:0005886">
    <property type="term" value="C:plasma membrane"/>
    <property type="evidence" value="ECO:0007669"/>
    <property type="project" value="UniProtKB-SubCell"/>
</dbReference>
<evidence type="ECO:0000256" key="7">
    <source>
        <dbReference type="ARBA" id="ARBA00022692"/>
    </source>
</evidence>
<keyword evidence="3" id="KW-0813">Transport</keyword>
<dbReference type="eggNOG" id="COG1291">
    <property type="taxonomic scope" value="Bacteria"/>
</dbReference>
<comment type="caution">
    <text evidence="16">The sequence shown here is derived from an EMBL/GenBank/DDBJ whole genome shotgun (WGS) entry which is preliminary data.</text>
</comment>
<dbReference type="PANTHER" id="PTHR30433">
    <property type="entry name" value="CHEMOTAXIS PROTEIN MOTA"/>
    <property type="match status" value="1"/>
</dbReference>
<proteinExistence type="inferred from homology"/>
<evidence type="ECO:0000256" key="9">
    <source>
        <dbReference type="ARBA" id="ARBA00022781"/>
    </source>
</evidence>
<dbReference type="Pfam" id="PF01618">
    <property type="entry name" value="MotA_ExbB"/>
    <property type="match status" value="1"/>
</dbReference>
<keyword evidence="16" id="KW-0282">Flagellum</keyword>
<sequence>MTILIGVVMVFGLVFGGFMLSGGKMDIVLHALPYEGMMIGGAAIGAFVIANSFSVVKSAGKGFGKVIKGPKWSAADYSDLLALLFEMARIYKTKGILELDPHIEAPKESDIFQRYPRILADHFAIDLITDSFRMLAMQFDDRFQTEEVINRKIRKHHKESLVPVGAIQTMADGLPAIGIVAAVLGVIKTMSSIDQPPEILGGMIGGALVGTFLGVFLAYCIVQPIAGRLKQIEEEDHAYYLIIRDVFVAMVSDHPPNICIEIGRGNIPTPKQPDFYTVEASQKELAQAA</sequence>
<evidence type="ECO:0000256" key="5">
    <source>
        <dbReference type="ARBA" id="ARBA00022500"/>
    </source>
</evidence>
<keyword evidence="16" id="KW-0966">Cell projection</keyword>
<evidence type="ECO:0000256" key="4">
    <source>
        <dbReference type="ARBA" id="ARBA00022475"/>
    </source>
</evidence>
<keyword evidence="17" id="KW-1185">Reference proteome</keyword>
<comment type="subcellular location">
    <subcellularLocation>
        <location evidence="1">Cell inner membrane</location>
        <topology evidence="1">Multi-pass membrane protein</topology>
    </subcellularLocation>
</comment>
<keyword evidence="6" id="KW-0997">Cell inner membrane</keyword>
<keyword evidence="5" id="KW-0145">Chemotaxis</keyword>
<protein>
    <submittedName>
        <fullName evidence="16">Flagellar motor protein MotA</fullName>
    </submittedName>
</protein>
<dbReference type="AlphaFoldDB" id="X7F7U5"/>
<evidence type="ECO:0000256" key="10">
    <source>
        <dbReference type="ARBA" id="ARBA00022989"/>
    </source>
</evidence>
<keyword evidence="4" id="KW-1003">Cell membrane</keyword>
<evidence type="ECO:0000256" key="2">
    <source>
        <dbReference type="ARBA" id="ARBA00008038"/>
    </source>
</evidence>
<accession>X7F7U5</accession>
<keyword evidence="11" id="KW-0406">Ion transport</keyword>